<dbReference type="EMBL" id="CM042023">
    <property type="protein sequence ID" value="KAI3813801.1"/>
    <property type="molecule type" value="Genomic_DNA"/>
</dbReference>
<protein>
    <submittedName>
        <fullName evidence="1">Uncharacterized protein</fullName>
    </submittedName>
</protein>
<accession>A0ACB9J115</accession>
<reference evidence="1 2" key="2">
    <citation type="journal article" date="2022" name="Mol. Ecol. Resour.">
        <title>The genomes of chicory, endive, great burdock and yacon provide insights into Asteraceae paleo-polyploidization history and plant inulin production.</title>
        <authorList>
            <person name="Fan W."/>
            <person name="Wang S."/>
            <person name="Wang H."/>
            <person name="Wang A."/>
            <person name="Jiang F."/>
            <person name="Liu H."/>
            <person name="Zhao H."/>
            <person name="Xu D."/>
            <person name="Zhang Y."/>
        </authorList>
    </citation>
    <scope>NUCLEOTIDE SEQUENCE [LARGE SCALE GENOMIC DNA]</scope>
    <source>
        <strain evidence="2">cv. Yunnan</strain>
        <tissue evidence="1">Leaves</tissue>
    </source>
</reference>
<name>A0ACB9J115_9ASTR</name>
<sequence>MVQNKLPKKLAEPGQFTIPFLLGSLPMNHALADLGASINLMPYSIYEQLDLEDPKPTRMSISLVDRSVKYPRGIVENLLVKIDKFVFPMDFVILDMEVDNRFPLILGRPFLHTTKALIDVFDGKLTLYVGDESVTFDAMKPVKGHAEKSNSVCMIDAVIGDHQDSDLGESDVSEPVPELRELSDRALDLEEMLNTPDEYGDEVPSDLQEMMAELEGMIGKPPSVGMVESVEDP</sequence>
<evidence type="ECO:0000313" key="2">
    <source>
        <dbReference type="Proteomes" id="UP001056120"/>
    </source>
</evidence>
<gene>
    <name evidence="1" type="ORF">L1987_18536</name>
</gene>
<evidence type="ECO:0000313" key="1">
    <source>
        <dbReference type="EMBL" id="KAI3813801.1"/>
    </source>
</evidence>
<reference evidence="2" key="1">
    <citation type="journal article" date="2022" name="Mol. Ecol. Resour.">
        <title>The genomes of chicory, endive, great burdock and yacon provide insights into Asteraceae palaeo-polyploidization history and plant inulin production.</title>
        <authorList>
            <person name="Fan W."/>
            <person name="Wang S."/>
            <person name="Wang H."/>
            <person name="Wang A."/>
            <person name="Jiang F."/>
            <person name="Liu H."/>
            <person name="Zhao H."/>
            <person name="Xu D."/>
            <person name="Zhang Y."/>
        </authorList>
    </citation>
    <scope>NUCLEOTIDE SEQUENCE [LARGE SCALE GENOMIC DNA]</scope>
    <source>
        <strain evidence="2">cv. Yunnan</strain>
    </source>
</reference>
<dbReference type="Proteomes" id="UP001056120">
    <property type="component" value="Linkage Group LG06"/>
</dbReference>
<keyword evidence="2" id="KW-1185">Reference proteome</keyword>
<proteinExistence type="predicted"/>
<comment type="caution">
    <text evidence="1">The sequence shown here is derived from an EMBL/GenBank/DDBJ whole genome shotgun (WGS) entry which is preliminary data.</text>
</comment>
<organism evidence="1 2">
    <name type="scientific">Smallanthus sonchifolius</name>
    <dbReference type="NCBI Taxonomy" id="185202"/>
    <lineage>
        <taxon>Eukaryota</taxon>
        <taxon>Viridiplantae</taxon>
        <taxon>Streptophyta</taxon>
        <taxon>Embryophyta</taxon>
        <taxon>Tracheophyta</taxon>
        <taxon>Spermatophyta</taxon>
        <taxon>Magnoliopsida</taxon>
        <taxon>eudicotyledons</taxon>
        <taxon>Gunneridae</taxon>
        <taxon>Pentapetalae</taxon>
        <taxon>asterids</taxon>
        <taxon>campanulids</taxon>
        <taxon>Asterales</taxon>
        <taxon>Asteraceae</taxon>
        <taxon>Asteroideae</taxon>
        <taxon>Heliantheae alliance</taxon>
        <taxon>Millerieae</taxon>
        <taxon>Smallanthus</taxon>
    </lineage>
</organism>